<feature type="transmembrane region" description="Helical" evidence="8">
    <location>
        <begin position="7"/>
        <end position="25"/>
    </location>
</feature>
<evidence type="ECO:0000256" key="8">
    <source>
        <dbReference type="SAM" id="Phobius"/>
    </source>
</evidence>
<keyword evidence="4" id="KW-1003">Cell membrane</keyword>
<comment type="subcellular location">
    <subcellularLocation>
        <location evidence="1">Cell membrane</location>
        <topology evidence="1">Multi-pass membrane protein</topology>
    </subcellularLocation>
</comment>
<organism evidence="9 10">
    <name type="scientific">Escherichia coli</name>
    <dbReference type="NCBI Taxonomy" id="562"/>
    <lineage>
        <taxon>Bacteria</taxon>
        <taxon>Pseudomonadati</taxon>
        <taxon>Pseudomonadota</taxon>
        <taxon>Gammaproteobacteria</taxon>
        <taxon>Enterobacterales</taxon>
        <taxon>Enterobacteriaceae</taxon>
        <taxon>Escherichia</taxon>
    </lineage>
</organism>
<accession>A0A376K2X1</accession>
<comment type="similarity">
    <text evidence="2">Belongs to the binding-protein-dependent transport system permease family. FecCD subfamily.</text>
</comment>
<evidence type="ECO:0000256" key="3">
    <source>
        <dbReference type="ARBA" id="ARBA00022448"/>
    </source>
</evidence>
<evidence type="ECO:0000256" key="4">
    <source>
        <dbReference type="ARBA" id="ARBA00022475"/>
    </source>
</evidence>
<evidence type="ECO:0000256" key="2">
    <source>
        <dbReference type="ARBA" id="ARBA00007935"/>
    </source>
</evidence>
<evidence type="ECO:0000256" key="5">
    <source>
        <dbReference type="ARBA" id="ARBA00022692"/>
    </source>
</evidence>
<dbReference type="GO" id="GO:0005886">
    <property type="term" value="C:plasma membrane"/>
    <property type="evidence" value="ECO:0007669"/>
    <property type="project" value="UniProtKB-SubCell"/>
</dbReference>
<dbReference type="SUPFAM" id="SSF81345">
    <property type="entry name" value="ABC transporter involved in vitamin B12 uptake, BtuC"/>
    <property type="match status" value="1"/>
</dbReference>
<dbReference type="AlphaFoldDB" id="A0A376K2X1"/>
<evidence type="ECO:0000313" key="10">
    <source>
        <dbReference type="Proteomes" id="UP000255201"/>
    </source>
</evidence>
<keyword evidence="7 8" id="KW-0472">Membrane</keyword>
<sequence>MASPEVLGISSGAAFAWVLMLFLVPGNAFGWLLPAGSLGAAVTLLIIMIAAGRGGFSPHRMYWRGWR</sequence>
<dbReference type="EMBL" id="UFZL01000003">
    <property type="protein sequence ID" value="STE77183.1"/>
    <property type="molecule type" value="Genomic_DNA"/>
</dbReference>
<dbReference type="Gene3D" id="1.10.3470.10">
    <property type="entry name" value="ABC transporter involved in vitamin B12 uptake, BtuC"/>
    <property type="match status" value="1"/>
</dbReference>
<reference evidence="9 10" key="1">
    <citation type="submission" date="2018-06" db="EMBL/GenBank/DDBJ databases">
        <authorList>
            <consortium name="Pathogen Informatics"/>
            <person name="Doyle S."/>
        </authorList>
    </citation>
    <scope>NUCLEOTIDE SEQUENCE [LARGE SCALE GENOMIC DNA]</scope>
    <source>
        <strain evidence="9 10">NCTC10764</strain>
    </source>
</reference>
<dbReference type="GO" id="GO:0022857">
    <property type="term" value="F:transmembrane transporter activity"/>
    <property type="evidence" value="ECO:0007669"/>
    <property type="project" value="InterPro"/>
</dbReference>
<dbReference type="PANTHER" id="PTHR30472:SF37">
    <property type="entry name" value="FE(3+) DICITRATE TRANSPORT SYSTEM PERMEASE PROTEIN FECD-RELATED"/>
    <property type="match status" value="1"/>
</dbReference>
<dbReference type="InterPro" id="IPR037294">
    <property type="entry name" value="ABC_BtuC-like"/>
</dbReference>
<gene>
    <name evidence="9" type="primary">fhuB_2</name>
    <name evidence="9" type="ORF">NCTC10764_05789</name>
</gene>
<evidence type="ECO:0000256" key="6">
    <source>
        <dbReference type="ARBA" id="ARBA00022989"/>
    </source>
</evidence>
<keyword evidence="6 8" id="KW-1133">Transmembrane helix</keyword>
<keyword evidence="3" id="KW-0813">Transport</keyword>
<evidence type="ECO:0000256" key="7">
    <source>
        <dbReference type="ARBA" id="ARBA00023136"/>
    </source>
</evidence>
<dbReference type="Pfam" id="PF01032">
    <property type="entry name" value="FecCD"/>
    <property type="match status" value="1"/>
</dbReference>
<proteinExistence type="inferred from homology"/>
<protein>
    <submittedName>
        <fullName evidence="9">Ferrichrome transport system permease protein fhuB</fullName>
    </submittedName>
</protein>
<evidence type="ECO:0000313" key="9">
    <source>
        <dbReference type="EMBL" id="STE77183.1"/>
    </source>
</evidence>
<dbReference type="GO" id="GO:0033214">
    <property type="term" value="P:siderophore-iron import into cell"/>
    <property type="evidence" value="ECO:0007669"/>
    <property type="project" value="TreeGrafter"/>
</dbReference>
<dbReference type="Proteomes" id="UP000255201">
    <property type="component" value="Unassembled WGS sequence"/>
</dbReference>
<dbReference type="PANTHER" id="PTHR30472">
    <property type="entry name" value="FERRIC ENTEROBACTIN TRANSPORT SYSTEM PERMEASE PROTEIN"/>
    <property type="match status" value="1"/>
</dbReference>
<evidence type="ECO:0000256" key="1">
    <source>
        <dbReference type="ARBA" id="ARBA00004651"/>
    </source>
</evidence>
<keyword evidence="5 8" id="KW-0812">Transmembrane</keyword>
<dbReference type="InterPro" id="IPR000522">
    <property type="entry name" value="ABC_transptr_permease_BtuC"/>
</dbReference>
<name>A0A376K2X1_ECOLX</name>
<feature type="transmembrane region" description="Helical" evidence="8">
    <location>
        <begin position="31"/>
        <end position="51"/>
    </location>
</feature>